<dbReference type="PROSITE" id="PS01129">
    <property type="entry name" value="PSI_RLU"/>
    <property type="match status" value="1"/>
</dbReference>
<dbReference type="InterPro" id="IPR020103">
    <property type="entry name" value="PsdUridine_synth_cat_dom_sf"/>
</dbReference>
<comment type="function">
    <text evidence="6">Responsible for synthesis of pseudouridine from uracil.</text>
</comment>
<protein>
    <recommendedName>
        <fullName evidence="6">Pseudouridine synthase</fullName>
        <ecNumber evidence="6">5.4.99.-</ecNumber>
    </recommendedName>
</protein>
<keyword evidence="2 6" id="KW-0413">Isomerase</keyword>
<dbReference type="Proteomes" id="UP000244810">
    <property type="component" value="Unassembled WGS sequence"/>
</dbReference>
<dbReference type="CDD" id="cd02869">
    <property type="entry name" value="PseudoU_synth_RluA_like"/>
    <property type="match status" value="1"/>
</dbReference>
<evidence type="ECO:0000256" key="3">
    <source>
        <dbReference type="ARBA" id="ARBA00036882"/>
    </source>
</evidence>
<dbReference type="EC" id="5.4.99.-" evidence="6"/>
<feature type="active site" evidence="4">
    <location>
        <position position="144"/>
    </location>
</feature>
<dbReference type="GO" id="GO:0000455">
    <property type="term" value="P:enzyme-directed rRNA pseudouridine synthesis"/>
    <property type="evidence" value="ECO:0007669"/>
    <property type="project" value="TreeGrafter"/>
</dbReference>
<evidence type="ECO:0000256" key="5">
    <source>
        <dbReference type="PROSITE-ProRule" id="PRU00182"/>
    </source>
</evidence>
<dbReference type="PANTHER" id="PTHR21600">
    <property type="entry name" value="MITOCHONDRIAL RNA PSEUDOURIDINE SYNTHASE"/>
    <property type="match status" value="1"/>
</dbReference>
<dbReference type="SMART" id="SM00363">
    <property type="entry name" value="S4"/>
    <property type="match status" value="1"/>
</dbReference>
<keyword evidence="5" id="KW-0694">RNA-binding</keyword>
<evidence type="ECO:0000256" key="4">
    <source>
        <dbReference type="PIRSR" id="PIRSR606225-1"/>
    </source>
</evidence>
<dbReference type="InterPro" id="IPR036986">
    <property type="entry name" value="S4_RNA-bd_sf"/>
</dbReference>
<evidence type="ECO:0000259" key="7">
    <source>
        <dbReference type="SMART" id="SM00363"/>
    </source>
</evidence>
<dbReference type="SUPFAM" id="SSF55174">
    <property type="entry name" value="Alpha-L RNA-binding motif"/>
    <property type="match status" value="1"/>
</dbReference>
<evidence type="ECO:0000256" key="6">
    <source>
        <dbReference type="RuleBase" id="RU362028"/>
    </source>
</evidence>
<dbReference type="InterPro" id="IPR050188">
    <property type="entry name" value="RluA_PseudoU_synthase"/>
</dbReference>
<dbReference type="OrthoDB" id="9807829at2"/>
<dbReference type="EMBL" id="QDDR01000005">
    <property type="protein sequence ID" value="PVE47297.1"/>
    <property type="molecule type" value="Genomic_DNA"/>
</dbReference>
<dbReference type="PANTHER" id="PTHR21600:SF44">
    <property type="entry name" value="RIBOSOMAL LARGE SUBUNIT PSEUDOURIDINE SYNTHASE D"/>
    <property type="match status" value="1"/>
</dbReference>
<comment type="caution">
    <text evidence="8">The sequence shown here is derived from an EMBL/GenBank/DDBJ whole genome shotgun (WGS) entry which is preliminary data.</text>
</comment>
<dbReference type="AlphaFoldDB" id="A0A2T7URI6"/>
<evidence type="ECO:0000313" key="9">
    <source>
        <dbReference type="Proteomes" id="UP000244810"/>
    </source>
</evidence>
<dbReference type="GO" id="GO:0160140">
    <property type="term" value="F:23S rRNA pseudouridine(1911/1915/1917) synthase activity"/>
    <property type="evidence" value="ECO:0007669"/>
    <property type="project" value="UniProtKB-EC"/>
</dbReference>
<dbReference type="InterPro" id="IPR006225">
    <property type="entry name" value="PsdUridine_synth_RluC/D"/>
</dbReference>
<accession>A0A2T7URI6</accession>
<gene>
    <name evidence="8" type="ORF">DDE23_10605</name>
</gene>
<dbReference type="InterPro" id="IPR006224">
    <property type="entry name" value="PsdUridine_synth_RluA-like_CS"/>
</dbReference>
<dbReference type="Pfam" id="PF00849">
    <property type="entry name" value="PseudoU_synth_2"/>
    <property type="match status" value="1"/>
</dbReference>
<dbReference type="NCBIfam" id="TIGR00005">
    <property type="entry name" value="rluA_subfam"/>
    <property type="match status" value="1"/>
</dbReference>
<dbReference type="RefSeq" id="WP_107753529.1">
    <property type="nucleotide sequence ID" value="NZ_QBKF01000010.1"/>
</dbReference>
<comment type="catalytic activity">
    <reaction evidence="3">
        <text>uridine(1911/1915/1917) in 23S rRNA = pseudouridine(1911/1915/1917) in 23S rRNA</text>
        <dbReference type="Rhea" id="RHEA:42524"/>
        <dbReference type="Rhea" id="RHEA-COMP:10097"/>
        <dbReference type="Rhea" id="RHEA-COMP:10098"/>
        <dbReference type="ChEBI" id="CHEBI:65314"/>
        <dbReference type="ChEBI" id="CHEBI:65315"/>
        <dbReference type="EC" id="5.4.99.23"/>
    </reaction>
</comment>
<dbReference type="InterPro" id="IPR006145">
    <property type="entry name" value="PsdUridine_synth_RsuA/RluA"/>
</dbReference>
<proteinExistence type="inferred from homology"/>
<evidence type="ECO:0000256" key="2">
    <source>
        <dbReference type="ARBA" id="ARBA00023235"/>
    </source>
</evidence>
<dbReference type="GO" id="GO:0003723">
    <property type="term" value="F:RNA binding"/>
    <property type="evidence" value="ECO:0007669"/>
    <property type="project" value="UniProtKB-KW"/>
</dbReference>
<dbReference type="CDD" id="cd00165">
    <property type="entry name" value="S4"/>
    <property type="match status" value="1"/>
</dbReference>
<organism evidence="8 9">
    <name type="scientific">Pararhodobacter aggregans</name>
    <dbReference type="NCBI Taxonomy" id="404875"/>
    <lineage>
        <taxon>Bacteria</taxon>
        <taxon>Pseudomonadati</taxon>
        <taxon>Pseudomonadota</taxon>
        <taxon>Alphaproteobacteria</taxon>
        <taxon>Rhodobacterales</taxon>
        <taxon>Paracoccaceae</taxon>
        <taxon>Pararhodobacter</taxon>
    </lineage>
</organism>
<feature type="domain" description="RNA-binding S4" evidence="7">
    <location>
        <begin position="16"/>
        <end position="72"/>
    </location>
</feature>
<name>A0A2T7URI6_9RHOB</name>
<dbReference type="SUPFAM" id="SSF55120">
    <property type="entry name" value="Pseudouridine synthase"/>
    <property type="match status" value="1"/>
</dbReference>
<dbReference type="Gene3D" id="3.10.290.10">
    <property type="entry name" value="RNA-binding S4 domain"/>
    <property type="match status" value="1"/>
</dbReference>
<dbReference type="Pfam" id="PF01479">
    <property type="entry name" value="S4"/>
    <property type="match status" value="1"/>
</dbReference>
<dbReference type="Gene3D" id="3.30.2350.10">
    <property type="entry name" value="Pseudouridine synthase"/>
    <property type="match status" value="1"/>
</dbReference>
<sequence>MSGVQTLTVGTDEGEQRLDRWLKRKFPQVTQGMVEKFCRKGELRVDGKRVKSGDRIEAGQQVRIPPLPDAAPPPPARVEGIPDADAEMIRDCVLWKDEHVIALNKPPGLPSQGGSGQGNRHVDGLTEALKFGYKERPVLVHRLDKDTSGVLLLARTPRVARRLSEAFRHRNTRKIYWAIVAGVPQPLMGTIRYGLVKSGGRDAEKMRCVHPNEVDKTEGAKRATTDYAVLDRLASRAAWVALVPITGRTHQLRAHMAEMGHPIIGDGKYGGSGQENLGDGWGAQLGGDISRKLHLHARRITFEHPVTGKPVTIEAPLPAHMAKSWATMGWKETDVPADPFEEQE</sequence>
<keyword evidence="9" id="KW-1185">Reference proteome</keyword>
<reference evidence="8 9" key="1">
    <citation type="journal article" date="2011" name="Syst. Appl. Microbiol.">
        <title>Defluviimonas denitrificans gen. nov., sp. nov., and Pararhodobacter aggregans gen. nov., sp. nov., non-phototrophic Rhodobacteraceae from the biofilter of a marine aquaculture.</title>
        <authorList>
            <person name="Foesel B.U."/>
            <person name="Drake H.L."/>
            <person name="Schramm A."/>
        </authorList>
    </citation>
    <scope>NUCLEOTIDE SEQUENCE [LARGE SCALE GENOMIC DNA]</scope>
    <source>
        <strain evidence="8 9">D1-19</strain>
    </source>
</reference>
<dbReference type="PROSITE" id="PS50889">
    <property type="entry name" value="S4"/>
    <property type="match status" value="1"/>
</dbReference>
<comment type="similarity">
    <text evidence="1 6">Belongs to the pseudouridine synthase RluA family.</text>
</comment>
<evidence type="ECO:0000313" key="8">
    <source>
        <dbReference type="EMBL" id="PVE47297.1"/>
    </source>
</evidence>
<evidence type="ECO:0000256" key="1">
    <source>
        <dbReference type="ARBA" id="ARBA00010876"/>
    </source>
</evidence>
<dbReference type="InterPro" id="IPR002942">
    <property type="entry name" value="S4_RNA-bd"/>
</dbReference>
<comment type="catalytic activity">
    <reaction evidence="6">
        <text>a uridine in RNA = a pseudouridine in RNA</text>
        <dbReference type="Rhea" id="RHEA:48348"/>
        <dbReference type="Rhea" id="RHEA-COMP:12068"/>
        <dbReference type="Rhea" id="RHEA-COMP:12069"/>
        <dbReference type="ChEBI" id="CHEBI:65314"/>
        <dbReference type="ChEBI" id="CHEBI:65315"/>
    </reaction>
</comment>